<keyword evidence="12" id="KW-0732">Signal</keyword>
<evidence type="ECO:0000256" key="1">
    <source>
        <dbReference type="ARBA" id="ARBA00001946"/>
    </source>
</evidence>
<evidence type="ECO:0000256" key="10">
    <source>
        <dbReference type="ARBA" id="ARBA00048540"/>
    </source>
</evidence>
<dbReference type="RefSeq" id="WP_207913770.1">
    <property type="nucleotide sequence ID" value="NZ_SMDA01000002.1"/>
</dbReference>
<dbReference type="Pfam" id="PF02424">
    <property type="entry name" value="ApbE"/>
    <property type="match status" value="1"/>
</dbReference>
<keyword evidence="6 11" id="KW-0479">Metal-binding</keyword>
<protein>
    <recommendedName>
        <fullName evidence="3 11">FAD:protein FMN transferase</fullName>
        <ecNumber evidence="2 11">2.7.1.180</ecNumber>
    </recommendedName>
    <alternativeName>
        <fullName evidence="9 11">Flavin transferase</fullName>
    </alternativeName>
</protein>
<proteinExistence type="inferred from homology"/>
<dbReference type="SUPFAM" id="SSF143631">
    <property type="entry name" value="ApbE-like"/>
    <property type="match status" value="1"/>
</dbReference>
<evidence type="ECO:0000256" key="2">
    <source>
        <dbReference type="ARBA" id="ARBA00011955"/>
    </source>
</evidence>
<dbReference type="Gene3D" id="3.10.520.10">
    <property type="entry name" value="ApbE-like domains"/>
    <property type="match status" value="1"/>
</dbReference>
<keyword evidence="7 11" id="KW-0274">FAD</keyword>
<dbReference type="PANTHER" id="PTHR30040">
    <property type="entry name" value="THIAMINE BIOSYNTHESIS LIPOPROTEIN APBE"/>
    <property type="match status" value="1"/>
</dbReference>
<evidence type="ECO:0000256" key="11">
    <source>
        <dbReference type="PIRNR" id="PIRNR006268"/>
    </source>
</evidence>
<keyword evidence="12 13" id="KW-0449">Lipoprotein</keyword>
<evidence type="ECO:0000256" key="12">
    <source>
        <dbReference type="RuleBase" id="RU363002"/>
    </source>
</evidence>
<evidence type="ECO:0000256" key="6">
    <source>
        <dbReference type="ARBA" id="ARBA00022723"/>
    </source>
</evidence>
<dbReference type="PROSITE" id="PS51257">
    <property type="entry name" value="PROKAR_LIPOPROTEIN"/>
    <property type="match status" value="1"/>
</dbReference>
<evidence type="ECO:0000256" key="4">
    <source>
        <dbReference type="ARBA" id="ARBA00022630"/>
    </source>
</evidence>
<dbReference type="InterPro" id="IPR024932">
    <property type="entry name" value="ApbE"/>
</dbReference>
<dbReference type="PANTHER" id="PTHR30040:SF2">
    <property type="entry name" value="FAD:PROTEIN FMN TRANSFERASE"/>
    <property type="match status" value="1"/>
</dbReference>
<keyword evidence="12" id="KW-1003">Cell membrane</keyword>
<gene>
    <name evidence="13" type="ORF">EV669_10275</name>
</gene>
<comment type="similarity">
    <text evidence="11 12">Belongs to the ApbE family.</text>
</comment>
<comment type="cofactor">
    <cofactor evidence="1 12">
        <name>Mg(2+)</name>
        <dbReference type="ChEBI" id="CHEBI:18420"/>
    </cofactor>
</comment>
<feature type="signal peptide" evidence="12">
    <location>
        <begin position="1"/>
        <end position="17"/>
    </location>
</feature>
<dbReference type="Proteomes" id="UP000294801">
    <property type="component" value="Unassembled WGS sequence"/>
</dbReference>
<evidence type="ECO:0000313" key="13">
    <source>
        <dbReference type="EMBL" id="TCW32776.1"/>
    </source>
</evidence>
<keyword evidence="12" id="KW-0997">Cell inner membrane</keyword>
<organism evidence="13 14">
    <name type="scientific">Gulbenkiania mobilis</name>
    <dbReference type="NCBI Taxonomy" id="397457"/>
    <lineage>
        <taxon>Bacteria</taxon>
        <taxon>Pseudomonadati</taxon>
        <taxon>Pseudomonadota</taxon>
        <taxon>Betaproteobacteria</taxon>
        <taxon>Neisseriales</taxon>
        <taxon>Chromobacteriaceae</taxon>
        <taxon>Gulbenkiania</taxon>
    </lineage>
</organism>
<keyword evidence="4 11" id="KW-0285">Flavoprotein</keyword>
<evidence type="ECO:0000256" key="8">
    <source>
        <dbReference type="ARBA" id="ARBA00022842"/>
    </source>
</evidence>
<keyword evidence="8 11" id="KW-0460">Magnesium</keyword>
<feature type="chain" id="PRO_5044996164" description="FAD:protein FMN transferase" evidence="12">
    <location>
        <begin position="18"/>
        <end position="352"/>
    </location>
</feature>
<keyword evidence="14" id="KW-1185">Reference proteome</keyword>
<evidence type="ECO:0000313" key="14">
    <source>
        <dbReference type="Proteomes" id="UP000294801"/>
    </source>
</evidence>
<comment type="function">
    <text evidence="12">Flavin transferase that catalyzes the transfer of the FMN moiety of FAD and its covalent binding to the hydroxyl group of a threonine residue in a target flavoprotein.</text>
</comment>
<name>A0ABY2CYN8_GULMO</name>
<evidence type="ECO:0000256" key="5">
    <source>
        <dbReference type="ARBA" id="ARBA00022679"/>
    </source>
</evidence>
<dbReference type="InterPro" id="IPR003374">
    <property type="entry name" value="ApbE-like_sf"/>
</dbReference>
<accession>A0ABY2CYN8</accession>
<evidence type="ECO:0000256" key="9">
    <source>
        <dbReference type="ARBA" id="ARBA00031306"/>
    </source>
</evidence>
<comment type="caution">
    <text evidence="13">The sequence shown here is derived from an EMBL/GenBank/DDBJ whole genome shotgun (WGS) entry which is preliminary data.</text>
</comment>
<comment type="catalytic activity">
    <reaction evidence="10 11 12">
        <text>L-threonyl-[protein] + FAD = FMN-L-threonyl-[protein] + AMP + H(+)</text>
        <dbReference type="Rhea" id="RHEA:36847"/>
        <dbReference type="Rhea" id="RHEA-COMP:11060"/>
        <dbReference type="Rhea" id="RHEA-COMP:11061"/>
        <dbReference type="ChEBI" id="CHEBI:15378"/>
        <dbReference type="ChEBI" id="CHEBI:30013"/>
        <dbReference type="ChEBI" id="CHEBI:57692"/>
        <dbReference type="ChEBI" id="CHEBI:74257"/>
        <dbReference type="ChEBI" id="CHEBI:456215"/>
        <dbReference type="EC" id="2.7.1.180"/>
    </reaction>
</comment>
<evidence type="ECO:0000256" key="3">
    <source>
        <dbReference type="ARBA" id="ARBA00016337"/>
    </source>
</evidence>
<dbReference type="EMBL" id="SMDA01000002">
    <property type="protein sequence ID" value="TCW32776.1"/>
    <property type="molecule type" value="Genomic_DNA"/>
</dbReference>
<keyword evidence="12" id="KW-0472">Membrane</keyword>
<evidence type="ECO:0000256" key="7">
    <source>
        <dbReference type="ARBA" id="ARBA00022827"/>
    </source>
</evidence>
<dbReference type="PIRSF" id="PIRSF006268">
    <property type="entry name" value="ApbE"/>
    <property type="match status" value="1"/>
</dbReference>
<keyword evidence="5 11" id="KW-0808">Transferase</keyword>
<comment type="subcellular location">
    <subcellularLocation>
        <location evidence="12">Cell inner membrane</location>
        <topology evidence="12">Lipid-anchor</topology>
        <orientation evidence="12">Periplasmic side</orientation>
    </subcellularLocation>
</comment>
<dbReference type="EC" id="2.7.1.180" evidence="2 11"/>
<sequence length="352" mass="37422">MCTLRRLRPTLTVAVLAAGLAGCSEPAPYRQESYVFGTRVELTIAGTPEPAARSAAADALALLDSLHQRWHAWQPDSEVAGLNRAFAAGRSAPVAPDLAGLLRQAQEYETRADGLFSPAIGALVARWGFHGDHYASAPPSADTVRVLARQQPRLADLTFSDNRVASRNPAVQLDLGGVAKGWALDAVRARWVKAGLRSALLNIGGNILALGRHPDGTPWRVGLQHPRAAGAMATVTLDDGEAIGTSGDYQRYFLAAGGRRYCHLIDPRDGSANCRLQSTTVIVPPSADAGARSDAATKPIYLGGVASAMSYARRFGIEAVLLVDGQGEVWVSPAMARRLAWQAKPSRIHLLT</sequence>
<reference evidence="13 14" key="1">
    <citation type="submission" date="2019-03" db="EMBL/GenBank/DDBJ databases">
        <title>Genomic Encyclopedia of Type Strains, Phase IV (KMG-IV): sequencing the most valuable type-strain genomes for metagenomic binning, comparative biology and taxonomic classification.</title>
        <authorList>
            <person name="Goeker M."/>
        </authorList>
    </citation>
    <scope>NUCLEOTIDE SEQUENCE [LARGE SCALE GENOMIC DNA]</scope>
    <source>
        <strain evidence="13 14">DSM 18507</strain>
    </source>
</reference>